<name>A0A1Y5HX06_OLEAN</name>
<comment type="caution">
    <text evidence="3">The sequence shown here is derived from an EMBL/GenBank/DDBJ whole genome shotgun (WGS) entry which is preliminary data.</text>
</comment>
<feature type="chain" id="PRO_5012870548" description="Spermatogenesis-associated protein 20-like TRX domain-containing protein" evidence="1">
    <location>
        <begin position="19"/>
        <end position="144"/>
    </location>
</feature>
<dbReference type="AlphaFoldDB" id="A0A1Y5HX06"/>
<reference evidence="4" key="1">
    <citation type="journal article" date="2017" name="Proc. Natl. Acad. Sci. U.S.A.">
        <title>Simulation of Deepwater Horizon oil plume reveals substrate specialization within a complex community of hydrocarbon degraders.</title>
        <authorList>
            <person name="Hu P."/>
            <person name="Dubinsky E.A."/>
            <person name="Probst A.J."/>
            <person name="Wang J."/>
            <person name="Sieber C.M.K."/>
            <person name="Tom L.M."/>
            <person name="Gardinali P."/>
            <person name="Banfield J.F."/>
            <person name="Atlas R.M."/>
            <person name="Andersen G.L."/>
        </authorList>
    </citation>
    <scope>NUCLEOTIDE SEQUENCE [LARGE SCALE GENOMIC DNA]</scope>
</reference>
<organism evidence="3 4">
    <name type="scientific">Oleispira antarctica</name>
    <dbReference type="NCBI Taxonomy" id="188908"/>
    <lineage>
        <taxon>Bacteria</taxon>
        <taxon>Pseudomonadati</taxon>
        <taxon>Pseudomonadota</taxon>
        <taxon>Gammaproteobacteria</taxon>
        <taxon>Oceanospirillales</taxon>
        <taxon>Oceanospirillaceae</taxon>
        <taxon>Oleispira</taxon>
    </lineage>
</organism>
<keyword evidence="1" id="KW-0732">Signal</keyword>
<dbReference type="InterPro" id="IPR036249">
    <property type="entry name" value="Thioredoxin-like_sf"/>
</dbReference>
<dbReference type="EMBL" id="MABE01000340">
    <property type="protein sequence ID" value="OUS40444.1"/>
    <property type="molecule type" value="Genomic_DNA"/>
</dbReference>
<protein>
    <recommendedName>
        <fullName evidence="2">Spermatogenesis-associated protein 20-like TRX domain-containing protein</fullName>
    </recommendedName>
</protein>
<proteinExistence type="predicted"/>
<feature type="domain" description="Spermatogenesis-associated protein 20-like TRX" evidence="2">
    <location>
        <begin position="47"/>
        <end position="144"/>
    </location>
</feature>
<dbReference type="InterPro" id="IPR004879">
    <property type="entry name" value="Ssp411-like_TRX"/>
</dbReference>
<dbReference type="PANTHER" id="PTHR42899:SF1">
    <property type="entry name" value="SPERMATOGENESIS-ASSOCIATED PROTEIN 20"/>
    <property type="match status" value="1"/>
</dbReference>
<evidence type="ECO:0000313" key="3">
    <source>
        <dbReference type="EMBL" id="OUS40444.1"/>
    </source>
</evidence>
<evidence type="ECO:0000313" key="4">
    <source>
        <dbReference type="Proteomes" id="UP000227088"/>
    </source>
</evidence>
<evidence type="ECO:0000259" key="2">
    <source>
        <dbReference type="Pfam" id="PF03190"/>
    </source>
</evidence>
<evidence type="ECO:0000256" key="1">
    <source>
        <dbReference type="SAM" id="SignalP"/>
    </source>
</evidence>
<feature type="non-terminal residue" evidence="3">
    <location>
        <position position="144"/>
    </location>
</feature>
<dbReference type="Gene3D" id="3.40.30.10">
    <property type="entry name" value="Glutaredoxin"/>
    <property type="match status" value="1"/>
</dbReference>
<dbReference type="Pfam" id="PF03190">
    <property type="entry name" value="Thioredox_DsbH"/>
    <property type="match status" value="1"/>
</dbReference>
<dbReference type="InterPro" id="IPR024705">
    <property type="entry name" value="Ssp411"/>
</dbReference>
<sequence>MKVIITCLMFFIISSSHGATPPIGTTPSAKTWQSWLTAHPSATEYLNGLSLSASPYLLQHAQNPINWVTWPIPQQTERLLFLSIGYASCHWCHQMNEHSFMDDSVAKILNKDYISIKVDRDEHPDVDYHYLQIQQAVTGNGGWP</sequence>
<accession>A0A1Y5HX06</accession>
<dbReference type="Proteomes" id="UP000227088">
    <property type="component" value="Unassembled WGS sequence"/>
</dbReference>
<gene>
    <name evidence="3" type="ORF">A9R00_05950</name>
</gene>
<feature type="signal peptide" evidence="1">
    <location>
        <begin position="1"/>
        <end position="18"/>
    </location>
</feature>
<dbReference type="SUPFAM" id="SSF52833">
    <property type="entry name" value="Thioredoxin-like"/>
    <property type="match status" value="1"/>
</dbReference>
<dbReference type="PANTHER" id="PTHR42899">
    <property type="entry name" value="SPERMATOGENESIS-ASSOCIATED PROTEIN 20"/>
    <property type="match status" value="1"/>
</dbReference>